<organism evidence="2 3">
    <name type="scientific">Peronospora destructor</name>
    <dbReference type="NCBI Taxonomy" id="86335"/>
    <lineage>
        <taxon>Eukaryota</taxon>
        <taxon>Sar</taxon>
        <taxon>Stramenopiles</taxon>
        <taxon>Oomycota</taxon>
        <taxon>Peronosporomycetes</taxon>
        <taxon>Peronosporales</taxon>
        <taxon>Peronosporaceae</taxon>
        <taxon>Peronospora</taxon>
    </lineage>
</organism>
<dbReference type="EMBL" id="CANTFM010002276">
    <property type="protein sequence ID" value="CAI5745373.1"/>
    <property type="molecule type" value="Genomic_DNA"/>
</dbReference>
<keyword evidence="3" id="KW-1185">Reference proteome</keyword>
<keyword evidence="1" id="KW-0472">Membrane</keyword>
<accession>A0AAV0VA13</accession>
<keyword evidence="1" id="KW-1133">Transmembrane helix</keyword>
<dbReference type="Pfam" id="PF15938">
    <property type="entry name" value="DUF4750"/>
    <property type="match status" value="1"/>
</dbReference>
<feature type="transmembrane region" description="Helical" evidence="1">
    <location>
        <begin position="126"/>
        <end position="146"/>
    </location>
</feature>
<dbReference type="AlphaFoldDB" id="A0AAV0VA13"/>
<evidence type="ECO:0000313" key="3">
    <source>
        <dbReference type="Proteomes" id="UP001162029"/>
    </source>
</evidence>
<evidence type="ECO:0000313" key="2">
    <source>
        <dbReference type="EMBL" id="CAI5745373.1"/>
    </source>
</evidence>
<comment type="caution">
    <text evidence="2">The sequence shown here is derived from an EMBL/GenBank/DDBJ whole genome shotgun (WGS) entry which is preliminary data.</text>
</comment>
<dbReference type="Proteomes" id="UP001162029">
    <property type="component" value="Unassembled WGS sequence"/>
</dbReference>
<name>A0AAV0VA13_9STRA</name>
<gene>
    <name evidence="2" type="ORF">PDE001_LOCUS10456</name>
</gene>
<sequence length="194" mass="22862">MKLEKAGDKWLMEDKTPESIKNLLLSKDINMLEIKEKVREEYHAFYKIPRWTNEKGNEGTHVNDKAITRIGKRTRSFIVECILTRRTFFQQMWTFAELSDTLSSCFFRKYHNFSGMELEELVVTGAYVSGAVCIVLFTLTIGWLVVWKCVLAKMPFVQELFDLKPKKLSAHDEKSLSFQDRYKAYKRVDRCMCF</sequence>
<dbReference type="InterPro" id="IPR031851">
    <property type="entry name" value="DUF4750"/>
</dbReference>
<evidence type="ECO:0000256" key="1">
    <source>
        <dbReference type="SAM" id="Phobius"/>
    </source>
</evidence>
<keyword evidence="1" id="KW-0812">Transmembrane</keyword>
<proteinExistence type="predicted"/>
<protein>
    <submittedName>
        <fullName evidence="2">Uncharacterized protein</fullName>
    </submittedName>
</protein>
<reference evidence="2" key="1">
    <citation type="submission" date="2022-12" db="EMBL/GenBank/DDBJ databases">
        <authorList>
            <person name="Webb A."/>
        </authorList>
    </citation>
    <scope>NUCLEOTIDE SEQUENCE</scope>
    <source>
        <strain evidence="2">Pd1</strain>
    </source>
</reference>